<gene>
    <name evidence="8" type="ORF">SAMN05216296_2330</name>
</gene>
<feature type="transmembrane region" description="Helical" evidence="6">
    <location>
        <begin position="78"/>
        <end position="97"/>
    </location>
</feature>
<dbReference type="RefSeq" id="WP_090195332.1">
    <property type="nucleotide sequence ID" value="NZ_LT629785.1"/>
</dbReference>
<dbReference type="EMBL" id="LT629785">
    <property type="protein sequence ID" value="SDU19512.1"/>
    <property type="molecule type" value="Genomic_DNA"/>
</dbReference>
<organism evidence="8 9">
    <name type="scientific">Pseudomonas pohangensis</name>
    <dbReference type="NCBI Taxonomy" id="364197"/>
    <lineage>
        <taxon>Bacteria</taxon>
        <taxon>Pseudomonadati</taxon>
        <taxon>Pseudomonadota</taxon>
        <taxon>Gammaproteobacteria</taxon>
        <taxon>Pseudomonadales</taxon>
        <taxon>Pseudomonadaceae</taxon>
        <taxon>Pseudomonas</taxon>
    </lineage>
</organism>
<feature type="domain" description="EamA" evidence="7">
    <location>
        <begin position="16"/>
        <end position="147"/>
    </location>
</feature>
<dbReference type="GO" id="GO:0016020">
    <property type="term" value="C:membrane"/>
    <property type="evidence" value="ECO:0007669"/>
    <property type="project" value="UniProtKB-SubCell"/>
</dbReference>
<proteinExistence type="inferred from homology"/>
<feature type="domain" description="EamA" evidence="7">
    <location>
        <begin position="163"/>
        <end position="301"/>
    </location>
</feature>
<dbReference type="InterPro" id="IPR000620">
    <property type="entry name" value="EamA_dom"/>
</dbReference>
<feature type="transmembrane region" description="Helical" evidence="6">
    <location>
        <begin position="229"/>
        <end position="247"/>
    </location>
</feature>
<evidence type="ECO:0000256" key="6">
    <source>
        <dbReference type="SAM" id="Phobius"/>
    </source>
</evidence>
<feature type="transmembrane region" description="Helical" evidence="6">
    <location>
        <begin position="259"/>
        <end position="278"/>
    </location>
</feature>
<evidence type="ECO:0000259" key="7">
    <source>
        <dbReference type="Pfam" id="PF00892"/>
    </source>
</evidence>
<feature type="transmembrane region" description="Helical" evidence="6">
    <location>
        <begin position="284"/>
        <end position="302"/>
    </location>
</feature>
<feature type="transmembrane region" description="Helical" evidence="6">
    <location>
        <begin position="132"/>
        <end position="152"/>
    </location>
</feature>
<feature type="transmembrane region" description="Helical" evidence="6">
    <location>
        <begin position="12"/>
        <end position="34"/>
    </location>
</feature>
<reference evidence="9" key="1">
    <citation type="submission" date="2016-10" db="EMBL/GenBank/DDBJ databases">
        <authorList>
            <person name="Varghese N."/>
            <person name="Submissions S."/>
        </authorList>
    </citation>
    <scope>NUCLEOTIDE SEQUENCE [LARGE SCALE GENOMIC DNA]</scope>
    <source>
        <strain evidence="9">DSM 17875</strain>
    </source>
</reference>
<evidence type="ECO:0000313" key="8">
    <source>
        <dbReference type="EMBL" id="SDU19512.1"/>
    </source>
</evidence>
<dbReference type="Proteomes" id="UP000243232">
    <property type="component" value="Chromosome I"/>
</dbReference>
<dbReference type="SUPFAM" id="SSF103481">
    <property type="entry name" value="Multidrug resistance efflux transporter EmrE"/>
    <property type="match status" value="2"/>
</dbReference>
<feature type="transmembrane region" description="Helical" evidence="6">
    <location>
        <begin position="103"/>
        <end position="125"/>
    </location>
</feature>
<name>A0A1H2GJ48_9PSED</name>
<dbReference type="InterPro" id="IPR037185">
    <property type="entry name" value="EmrE-like"/>
</dbReference>
<feature type="transmembrane region" description="Helical" evidence="6">
    <location>
        <begin position="188"/>
        <end position="209"/>
    </location>
</feature>
<evidence type="ECO:0000256" key="4">
    <source>
        <dbReference type="ARBA" id="ARBA00022989"/>
    </source>
</evidence>
<evidence type="ECO:0000256" key="1">
    <source>
        <dbReference type="ARBA" id="ARBA00004141"/>
    </source>
</evidence>
<protein>
    <submittedName>
        <fullName evidence="8">Permease of the drug/metabolite transporter (DMT) superfamily</fullName>
    </submittedName>
</protein>
<keyword evidence="9" id="KW-1185">Reference proteome</keyword>
<keyword evidence="5 6" id="KW-0472">Membrane</keyword>
<keyword evidence="3 6" id="KW-0812">Transmembrane</keyword>
<dbReference type="STRING" id="364197.SAMN05216296_2330"/>
<evidence type="ECO:0000256" key="2">
    <source>
        <dbReference type="ARBA" id="ARBA00007362"/>
    </source>
</evidence>
<feature type="transmembrane region" description="Helical" evidence="6">
    <location>
        <begin position="164"/>
        <end position="181"/>
    </location>
</feature>
<sequence length="310" mass="34002">MTDSPARTDSAALAWLGLILGSLFWAGNALVARAFHEAIPPMSLAFWRWVLALILLLPFVAVPLWRQRRLLLKTAPQLVVLAGLAIAGYSSMLYHAAQTTTAINMTLLNTCLPLVLFLGAGVLLGEWPVRRAWYGMLLAAAGLLVLISTGSWEKLRNLQFRQGDLWVLLSILDWALYSLLLRRWSATLAAIAPLSLMAALIALGIPLLLPFYLLELWRGQLFEPSMSNLAAIAYTAVFASLFAYLAWNYGIKVLGASRVGLSNYLMPVFAAVLSWALLDESLQGFHWAGAALIFSGLLLANWRPGRRVAA</sequence>
<evidence type="ECO:0000256" key="5">
    <source>
        <dbReference type="ARBA" id="ARBA00023136"/>
    </source>
</evidence>
<dbReference type="PANTHER" id="PTHR32322:SF2">
    <property type="entry name" value="EAMA DOMAIN-CONTAINING PROTEIN"/>
    <property type="match status" value="1"/>
</dbReference>
<keyword evidence="4 6" id="KW-1133">Transmembrane helix</keyword>
<dbReference type="AlphaFoldDB" id="A0A1H2GJ48"/>
<comment type="subcellular location">
    <subcellularLocation>
        <location evidence="1">Membrane</location>
        <topology evidence="1">Multi-pass membrane protein</topology>
    </subcellularLocation>
</comment>
<comment type="similarity">
    <text evidence="2">Belongs to the EamA transporter family.</text>
</comment>
<dbReference type="OrthoDB" id="4167046at2"/>
<evidence type="ECO:0000313" key="9">
    <source>
        <dbReference type="Proteomes" id="UP000243232"/>
    </source>
</evidence>
<feature type="transmembrane region" description="Helical" evidence="6">
    <location>
        <begin position="46"/>
        <end position="66"/>
    </location>
</feature>
<evidence type="ECO:0000256" key="3">
    <source>
        <dbReference type="ARBA" id="ARBA00022692"/>
    </source>
</evidence>
<dbReference type="Pfam" id="PF00892">
    <property type="entry name" value="EamA"/>
    <property type="match status" value="2"/>
</dbReference>
<dbReference type="InterPro" id="IPR050638">
    <property type="entry name" value="AA-Vitamin_Transporters"/>
</dbReference>
<accession>A0A1H2GJ48</accession>
<dbReference type="PANTHER" id="PTHR32322">
    <property type="entry name" value="INNER MEMBRANE TRANSPORTER"/>
    <property type="match status" value="1"/>
</dbReference>